<proteinExistence type="predicted"/>
<evidence type="ECO:0000313" key="2">
    <source>
        <dbReference type="EMBL" id="KAK7255350.1"/>
    </source>
</evidence>
<evidence type="ECO:0000256" key="1">
    <source>
        <dbReference type="SAM" id="MobiDB-lite"/>
    </source>
</evidence>
<dbReference type="PANTHER" id="PTHR33168">
    <property type="entry name" value="STRESS INDUCED PROTEIN-RELATED"/>
    <property type="match status" value="1"/>
</dbReference>
<dbReference type="EMBL" id="JAYWIO010000006">
    <property type="protein sequence ID" value="KAK7255350.1"/>
    <property type="molecule type" value="Genomic_DNA"/>
</dbReference>
<keyword evidence="3" id="KW-1185">Reference proteome</keyword>
<comment type="caution">
    <text evidence="2">The sequence shown here is derived from an EMBL/GenBank/DDBJ whole genome shotgun (WGS) entry which is preliminary data.</text>
</comment>
<reference evidence="2 3" key="1">
    <citation type="submission" date="2024-01" db="EMBL/GenBank/DDBJ databases">
        <title>The genomes of 5 underutilized Papilionoideae crops provide insights into root nodulation and disease resistanc.</title>
        <authorList>
            <person name="Yuan L."/>
        </authorList>
    </citation>
    <scope>NUCLEOTIDE SEQUENCE [LARGE SCALE GENOMIC DNA]</scope>
    <source>
        <strain evidence="2">ZHUSHIDOU_FW_LH</strain>
        <tissue evidence="2">Leaf</tissue>
    </source>
</reference>
<dbReference type="Proteomes" id="UP001372338">
    <property type="component" value="Unassembled WGS sequence"/>
</dbReference>
<gene>
    <name evidence="2" type="ORF">RIF29_28759</name>
</gene>
<name>A0AAN9EFF3_CROPI</name>
<dbReference type="AlphaFoldDB" id="A0AAN9EFF3"/>
<accession>A0AAN9EFF3</accession>
<organism evidence="2 3">
    <name type="scientific">Crotalaria pallida</name>
    <name type="common">Smooth rattlebox</name>
    <name type="synonym">Crotalaria striata</name>
    <dbReference type="NCBI Taxonomy" id="3830"/>
    <lineage>
        <taxon>Eukaryota</taxon>
        <taxon>Viridiplantae</taxon>
        <taxon>Streptophyta</taxon>
        <taxon>Embryophyta</taxon>
        <taxon>Tracheophyta</taxon>
        <taxon>Spermatophyta</taxon>
        <taxon>Magnoliopsida</taxon>
        <taxon>eudicotyledons</taxon>
        <taxon>Gunneridae</taxon>
        <taxon>Pentapetalae</taxon>
        <taxon>rosids</taxon>
        <taxon>fabids</taxon>
        <taxon>Fabales</taxon>
        <taxon>Fabaceae</taxon>
        <taxon>Papilionoideae</taxon>
        <taxon>50 kb inversion clade</taxon>
        <taxon>genistoids sensu lato</taxon>
        <taxon>core genistoids</taxon>
        <taxon>Crotalarieae</taxon>
        <taxon>Crotalaria</taxon>
    </lineage>
</organism>
<feature type="region of interest" description="Disordered" evidence="1">
    <location>
        <begin position="1"/>
        <end position="29"/>
    </location>
</feature>
<sequence>MMNRSSRRQISYAEHQLPESCSDEESTTEGWMGDRTVVSADELNASIASVSTSSYFKECSTNNSSRPGYGRIHYDSNVYVNELVIRMKMKRLRKLWRKIKREKRRFFCSSQVVHVQYDPNSYLKNFDDGFSTDPDNVFASFSARFAAPLKIF</sequence>
<evidence type="ECO:0000313" key="3">
    <source>
        <dbReference type="Proteomes" id="UP001372338"/>
    </source>
</evidence>
<protein>
    <submittedName>
        <fullName evidence="2">Uncharacterized protein</fullName>
    </submittedName>
</protein>